<sequence length="422" mass="46944">MLKKQLKIMTCLTLLLCGCSADTNDFEPMTKLGDLTKIANHEKVIVDVEVPITHLTTAEKVDELPRFEVESLFGMGWNLIGLDLSQFDLSENKNLIYTSYDTITVWPDKLPATFDPIQIMEQGKNPGLGIRALHEQGITGQGVNIAIIDQTLDVNHEEYADQLMLYEKIHVYDKVISLHGPAVASLAVGKSTGVAPDAKLYYIACDFVDYDVKNDEYTTNFNYLVSAIERVIEINTALPKNEKIRVISISRGFGLGEGAELGSDELYAVIEKAKQEGIFVITTATEMNYDFTIFGLGHKPNSDPDQLDSYTARGLFWRSNPDILFFDDQLLLIPMDGRTFAGMTGEHSYTHTSGGGLSWTVPWLAGMYALCVQADPDMNPDKFIRKINETGDILTLDTGEKIKTVINPQRLIEAIQADKQSN</sequence>
<dbReference type="Proteomes" id="UP001276902">
    <property type="component" value="Unassembled WGS sequence"/>
</dbReference>
<evidence type="ECO:0000256" key="4">
    <source>
        <dbReference type="PROSITE-ProRule" id="PRU01240"/>
    </source>
</evidence>
<evidence type="ECO:0000313" key="7">
    <source>
        <dbReference type="EMBL" id="MDY5167537.1"/>
    </source>
</evidence>
<evidence type="ECO:0000313" key="8">
    <source>
        <dbReference type="Proteomes" id="UP001276902"/>
    </source>
</evidence>
<feature type="signal peptide" evidence="5">
    <location>
        <begin position="1"/>
        <end position="23"/>
    </location>
</feature>
<proteinExistence type="inferred from homology"/>
<dbReference type="PROSITE" id="PS51257">
    <property type="entry name" value="PROKAR_LIPOPROTEIN"/>
    <property type="match status" value="1"/>
</dbReference>
<keyword evidence="3 4" id="KW-0720">Serine protease</keyword>
<dbReference type="Pfam" id="PF00082">
    <property type="entry name" value="Peptidase_S8"/>
    <property type="match status" value="1"/>
</dbReference>
<feature type="domain" description="Peptidase S8/S53" evidence="6">
    <location>
        <begin position="140"/>
        <end position="287"/>
    </location>
</feature>
<dbReference type="EMBL" id="JALDAW010000011">
    <property type="protein sequence ID" value="MDY5167537.1"/>
    <property type="molecule type" value="Genomic_DNA"/>
</dbReference>
<evidence type="ECO:0000259" key="6">
    <source>
        <dbReference type="Pfam" id="PF00082"/>
    </source>
</evidence>
<dbReference type="GO" id="GO:0006508">
    <property type="term" value="P:proteolysis"/>
    <property type="evidence" value="ECO:0007669"/>
    <property type="project" value="UniProtKB-KW"/>
</dbReference>
<comment type="caution">
    <text evidence="7">The sequence shown here is derived from an EMBL/GenBank/DDBJ whole genome shotgun (WGS) entry which is preliminary data.</text>
</comment>
<protein>
    <submittedName>
        <fullName evidence="7">S8/S53 family peptidase</fullName>
    </submittedName>
</protein>
<dbReference type="Gene3D" id="3.40.50.200">
    <property type="entry name" value="Peptidase S8/S53 domain"/>
    <property type="match status" value="1"/>
</dbReference>
<name>A0AB35ULD2_9FIRM</name>
<dbReference type="PRINTS" id="PR00723">
    <property type="entry name" value="SUBTILISIN"/>
</dbReference>
<keyword evidence="1 4" id="KW-0645">Protease</keyword>
<keyword evidence="5" id="KW-0732">Signal</keyword>
<evidence type="ECO:0000256" key="2">
    <source>
        <dbReference type="ARBA" id="ARBA00022801"/>
    </source>
</evidence>
<dbReference type="GO" id="GO:0004252">
    <property type="term" value="F:serine-type endopeptidase activity"/>
    <property type="evidence" value="ECO:0007669"/>
    <property type="project" value="UniProtKB-UniRule"/>
</dbReference>
<feature type="active site" description="Charge relay system" evidence="4">
    <location>
        <position position="179"/>
    </location>
</feature>
<dbReference type="CDD" id="cd00306">
    <property type="entry name" value="Peptidases_S8_S53"/>
    <property type="match status" value="1"/>
</dbReference>
<dbReference type="InterPro" id="IPR036852">
    <property type="entry name" value="Peptidase_S8/S53_dom_sf"/>
</dbReference>
<dbReference type="AlphaFoldDB" id="A0AB35ULD2"/>
<reference evidence="7" key="1">
    <citation type="submission" date="2022-03" db="EMBL/GenBank/DDBJ databases">
        <title>First case of bacteraemia caused by Dielma fastidiosa in a patient hospitalised with diverticulitis.</title>
        <authorList>
            <person name="Forman-Ankjaer B."/>
            <person name="Hvid-Jensen F."/>
            <person name="Kobel C.M."/>
            <person name="Greve T."/>
        </authorList>
    </citation>
    <scope>NUCLEOTIDE SEQUENCE</scope>
    <source>
        <strain evidence="7">AUH_DF_2021</strain>
    </source>
</reference>
<feature type="active site" description="Charge relay system" evidence="4">
    <location>
        <position position="149"/>
    </location>
</feature>
<dbReference type="InterPro" id="IPR015500">
    <property type="entry name" value="Peptidase_S8_subtilisin-rel"/>
</dbReference>
<accession>A0AB35ULD2</accession>
<keyword evidence="2 4" id="KW-0378">Hydrolase</keyword>
<feature type="active site" description="Charge relay system" evidence="4">
    <location>
        <position position="358"/>
    </location>
</feature>
<evidence type="ECO:0000256" key="3">
    <source>
        <dbReference type="ARBA" id="ARBA00022825"/>
    </source>
</evidence>
<evidence type="ECO:0000256" key="5">
    <source>
        <dbReference type="SAM" id="SignalP"/>
    </source>
</evidence>
<dbReference type="InterPro" id="IPR000209">
    <property type="entry name" value="Peptidase_S8/S53_dom"/>
</dbReference>
<comment type="similarity">
    <text evidence="4">Belongs to the peptidase S8 family.</text>
</comment>
<dbReference type="PROSITE" id="PS51892">
    <property type="entry name" value="SUBTILASE"/>
    <property type="match status" value="1"/>
</dbReference>
<dbReference type="SUPFAM" id="SSF52743">
    <property type="entry name" value="Subtilisin-like"/>
    <property type="match status" value="1"/>
</dbReference>
<feature type="chain" id="PRO_5044253691" evidence="5">
    <location>
        <begin position="24"/>
        <end position="422"/>
    </location>
</feature>
<gene>
    <name evidence="7" type="ORF">MQE39_05295</name>
</gene>
<organism evidence="7 8">
    <name type="scientific">Dielma fastidiosa</name>
    <dbReference type="NCBI Taxonomy" id="1034346"/>
    <lineage>
        <taxon>Bacteria</taxon>
        <taxon>Bacillati</taxon>
        <taxon>Bacillota</taxon>
        <taxon>Erysipelotrichia</taxon>
        <taxon>Erysipelotrichales</taxon>
        <taxon>Erysipelotrichaceae</taxon>
        <taxon>Dielma</taxon>
    </lineage>
</organism>
<dbReference type="RefSeq" id="WP_320883234.1">
    <property type="nucleotide sequence ID" value="NZ_BAABZA010000001.1"/>
</dbReference>
<evidence type="ECO:0000256" key="1">
    <source>
        <dbReference type="ARBA" id="ARBA00022670"/>
    </source>
</evidence>